<dbReference type="Proteomes" id="UP000064967">
    <property type="component" value="Chromosome"/>
</dbReference>
<accession>A0A0K1PXV3</accession>
<feature type="region of interest" description="Disordered" evidence="1">
    <location>
        <begin position="22"/>
        <end position="48"/>
    </location>
</feature>
<sequence>MTAVRRYRSSLLILVYTAGAKRRTERRGGTMKRSNSRAMNRSLHRAVL</sequence>
<dbReference type="STRING" id="1391654.AKJ09_05022"/>
<name>A0A0K1PXV3_9BACT</name>
<gene>
    <name evidence="2" type="ORF">AKJ09_05022</name>
</gene>
<evidence type="ECO:0000313" key="3">
    <source>
        <dbReference type="Proteomes" id="UP000064967"/>
    </source>
</evidence>
<proteinExistence type="predicted"/>
<protein>
    <submittedName>
        <fullName evidence="2">Uncharacterized protein</fullName>
    </submittedName>
</protein>
<dbReference type="EMBL" id="CP012333">
    <property type="protein sequence ID" value="AKU98358.1"/>
    <property type="molecule type" value="Genomic_DNA"/>
</dbReference>
<reference evidence="2 3" key="1">
    <citation type="submission" date="2015-08" db="EMBL/GenBank/DDBJ databases">
        <authorList>
            <person name="Babu N.S."/>
            <person name="Beckwith C.J."/>
            <person name="Beseler K.G."/>
            <person name="Brison A."/>
            <person name="Carone J.V."/>
            <person name="Caskin T.P."/>
            <person name="Diamond M."/>
            <person name="Durham M.E."/>
            <person name="Foxe J.M."/>
            <person name="Go M."/>
            <person name="Henderson B.A."/>
            <person name="Jones I.B."/>
            <person name="McGettigan J.A."/>
            <person name="Micheletti S.J."/>
            <person name="Nasrallah M.E."/>
            <person name="Ortiz D."/>
            <person name="Piller C.R."/>
            <person name="Privatt S.R."/>
            <person name="Schneider S.L."/>
            <person name="Sharp S."/>
            <person name="Smith T.C."/>
            <person name="Stanton J.D."/>
            <person name="Ullery H.E."/>
            <person name="Wilson R.J."/>
            <person name="Serrano M.G."/>
            <person name="Buck G."/>
            <person name="Lee V."/>
            <person name="Wang Y."/>
            <person name="Carvalho R."/>
            <person name="Voegtly L."/>
            <person name="Shi R."/>
            <person name="Duckworth R."/>
            <person name="Johnson A."/>
            <person name="Loviza R."/>
            <person name="Walstead R."/>
            <person name="Shah Z."/>
            <person name="Kiflezghi M."/>
            <person name="Wade K."/>
            <person name="Ball S.L."/>
            <person name="Bradley K.W."/>
            <person name="Asai D.J."/>
            <person name="Bowman C.A."/>
            <person name="Russell D.A."/>
            <person name="Pope W.H."/>
            <person name="Jacobs-Sera D."/>
            <person name="Hendrix R.W."/>
            <person name="Hatfull G.F."/>
        </authorList>
    </citation>
    <scope>NUCLEOTIDE SEQUENCE [LARGE SCALE GENOMIC DNA]</scope>
    <source>
        <strain evidence="2 3">DSM 27648</strain>
    </source>
</reference>
<dbReference type="AlphaFoldDB" id="A0A0K1PXV3"/>
<keyword evidence="3" id="KW-1185">Reference proteome</keyword>
<organism evidence="2 3">
    <name type="scientific">Labilithrix luteola</name>
    <dbReference type="NCBI Taxonomy" id="1391654"/>
    <lineage>
        <taxon>Bacteria</taxon>
        <taxon>Pseudomonadati</taxon>
        <taxon>Myxococcota</taxon>
        <taxon>Polyangia</taxon>
        <taxon>Polyangiales</taxon>
        <taxon>Labilitrichaceae</taxon>
        <taxon>Labilithrix</taxon>
    </lineage>
</organism>
<evidence type="ECO:0000256" key="1">
    <source>
        <dbReference type="SAM" id="MobiDB-lite"/>
    </source>
</evidence>
<evidence type="ECO:0000313" key="2">
    <source>
        <dbReference type="EMBL" id="AKU98358.1"/>
    </source>
</evidence>
<dbReference type="KEGG" id="llu:AKJ09_05022"/>